<dbReference type="Proteomes" id="UP000789375">
    <property type="component" value="Unassembled WGS sequence"/>
</dbReference>
<organism evidence="1 2">
    <name type="scientific">Funneliformis mosseae</name>
    <name type="common">Endomycorrhizal fungus</name>
    <name type="synonym">Glomus mosseae</name>
    <dbReference type="NCBI Taxonomy" id="27381"/>
    <lineage>
        <taxon>Eukaryota</taxon>
        <taxon>Fungi</taxon>
        <taxon>Fungi incertae sedis</taxon>
        <taxon>Mucoromycota</taxon>
        <taxon>Glomeromycotina</taxon>
        <taxon>Glomeromycetes</taxon>
        <taxon>Glomerales</taxon>
        <taxon>Glomeraceae</taxon>
        <taxon>Funneliformis</taxon>
    </lineage>
</organism>
<dbReference type="EMBL" id="CAJVPP010024104">
    <property type="protein sequence ID" value="CAG8748893.1"/>
    <property type="molecule type" value="Genomic_DNA"/>
</dbReference>
<proteinExistence type="predicted"/>
<dbReference type="AlphaFoldDB" id="A0A9N9IRZ7"/>
<keyword evidence="2" id="KW-1185">Reference proteome</keyword>
<protein>
    <submittedName>
        <fullName evidence="1">16805_t:CDS:1</fullName>
    </submittedName>
</protein>
<name>A0A9N9IRZ7_FUNMO</name>
<comment type="caution">
    <text evidence="1">The sequence shown here is derived from an EMBL/GenBank/DDBJ whole genome shotgun (WGS) entry which is preliminary data.</text>
</comment>
<evidence type="ECO:0000313" key="2">
    <source>
        <dbReference type="Proteomes" id="UP000789375"/>
    </source>
</evidence>
<feature type="non-terminal residue" evidence="1">
    <location>
        <position position="1"/>
    </location>
</feature>
<evidence type="ECO:0000313" key="1">
    <source>
        <dbReference type="EMBL" id="CAG8748893.1"/>
    </source>
</evidence>
<accession>A0A9N9IRZ7</accession>
<reference evidence="1" key="1">
    <citation type="submission" date="2021-06" db="EMBL/GenBank/DDBJ databases">
        <authorList>
            <person name="Kallberg Y."/>
            <person name="Tangrot J."/>
            <person name="Rosling A."/>
        </authorList>
    </citation>
    <scope>NUCLEOTIDE SEQUENCE</scope>
    <source>
        <strain evidence="1">87-6 pot B 2015</strain>
    </source>
</reference>
<sequence length="42" mass="4912">EASLDIHKFEGGFKTDNGTYQKEVEIETEEEQEKKIIKIPLF</sequence>
<gene>
    <name evidence="1" type="ORF">FMOSSE_LOCUS16544</name>
</gene>